<dbReference type="OrthoDB" id="3263473at2759"/>
<feature type="non-terminal residue" evidence="1">
    <location>
        <position position="1"/>
    </location>
</feature>
<dbReference type="Proteomes" id="UP000772434">
    <property type="component" value="Unassembled WGS sequence"/>
</dbReference>
<proteinExistence type="predicted"/>
<name>A0A9P5PFM1_9AGAR</name>
<protein>
    <submittedName>
        <fullName evidence="1">Uncharacterized protein</fullName>
    </submittedName>
</protein>
<reference evidence="1" key="1">
    <citation type="submission" date="2020-11" db="EMBL/GenBank/DDBJ databases">
        <authorList>
            <consortium name="DOE Joint Genome Institute"/>
            <person name="Ahrendt S."/>
            <person name="Riley R."/>
            <person name="Andreopoulos W."/>
            <person name="Labutti K."/>
            <person name="Pangilinan J."/>
            <person name="Ruiz-Duenas F.J."/>
            <person name="Barrasa J.M."/>
            <person name="Sanchez-Garcia M."/>
            <person name="Camarero S."/>
            <person name="Miyauchi S."/>
            <person name="Serrano A."/>
            <person name="Linde D."/>
            <person name="Babiker R."/>
            <person name="Drula E."/>
            <person name="Ayuso-Fernandez I."/>
            <person name="Pacheco R."/>
            <person name="Padilla G."/>
            <person name="Ferreira P."/>
            <person name="Barriuso J."/>
            <person name="Kellner H."/>
            <person name="Castanera R."/>
            <person name="Alfaro M."/>
            <person name="Ramirez L."/>
            <person name="Pisabarro A.G."/>
            <person name="Kuo A."/>
            <person name="Tritt A."/>
            <person name="Lipzen A."/>
            <person name="He G."/>
            <person name="Yan M."/>
            <person name="Ng V."/>
            <person name="Cullen D."/>
            <person name="Martin F."/>
            <person name="Rosso M.-N."/>
            <person name="Henrissat B."/>
            <person name="Hibbett D."/>
            <person name="Martinez A.T."/>
            <person name="Grigoriev I.V."/>
        </authorList>
    </citation>
    <scope>NUCLEOTIDE SEQUENCE</scope>
    <source>
        <strain evidence="1">AH 40177</strain>
    </source>
</reference>
<evidence type="ECO:0000313" key="1">
    <source>
        <dbReference type="EMBL" id="KAF9062518.1"/>
    </source>
</evidence>
<accession>A0A9P5PFM1</accession>
<evidence type="ECO:0000313" key="2">
    <source>
        <dbReference type="Proteomes" id="UP000772434"/>
    </source>
</evidence>
<gene>
    <name evidence="1" type="ORF">BDP27DRAFT_1233527</name>
</gene>
<organism evidence="1 2">
    <name type="scientific">Rhodocollybia butyracea</name>
    <dbReference type="NCBI Taxonomy" id="206335"/>
    <lineage>
        <taxon>Eukaryota</taxon>
        <taxon>Fungi</taxon>
        <taxon>Dikarya</taxon>
        <taxon>Basidiomycota</taxon>
        <taxon>Agaricomycotina</taxon>
        <taxon>Agaricomycetes</taxon>
        <taxon>Agaricomycetidae</taxon>
        <taxon>Agaricales</taxon>
        <taxon>Marasmiineae</taxon>
        <taxon>Omphalotaceae</taxon>
        <taxon>Rhodocollybia</taxon>
    </lineage>
</organism>
<dbReference type="AlphaFoldDB" id="A0A9P5PFM1"/>
<keyword evidence="2" id="KW-1185">Reference proteome</keyword>
<comment type="caution">
    <text evidence="1">The sequence shown here is derived from an EMBL/GenBank/DDBJ whole genome shotgun (WGS) entry which is preliminary data.</text>
</comment>
<sequence>RTKEEVGYLWEEMRRTLVTLQWQANKWTCKASWRSPTGEISQELQEGLNAYAKKQARI</sequence>
<dbReference type="EMBL" id="JADNRY010000170">
    <property type="protein sequence ID" value="KAF9062518.1"/>
    <property type="molecule type" value="Genomic_DNA"/>
</dbReference>